<dbReference type="InterPro" id="IPR012312">
    <property type="entry name" value="Hemerythrin-like"/>
</dbReference>
<evidence type="ECO:0000259" key="1">
    <source>
        <dbReference type="Pfam" id="PF01814"/>
    </source>
</evidence>
<protein>
    <submittedName>
        <fullName evidence="2">Hemerythrin</fullName>
    </submittedName>
</protein>
<dbReference type="PANTHER" id="PTHR35585">
    <property type="entry name" value="HHE DOMAIN PROTEIN (AFU_ORTHOLOGUE AFUA_4G00730)"/>
    <property type="match status" value="1"/>
</dbReference>
<dbReference type="AlphaFoldDB" id="A0AAD1MFL3"/>
<keyword evidence="3" id="KW-1185">Reference proteome</keyword>
<dbReference type="PANTHER" id="PTHR35585:SF1">
    <property type="entry name" value="HHE DOMAIN PROTEIN (AFU_ORTHOLOGUE AFUA_4G00730)"/>
    <property type="match status" value="1"/>
</dbReference>
<dbReference type="CDD" id="cd12108">
    <property type="entry name" value="Hr-like"/>
    <property type="match status" value="1"/>
</dbReference>
<feature type="domain" description="Hemerythrin-like" evidence="1">
    <location>
        <begin position="9"/>
        <end position="130"/>
    </location>
</feature>
<gene>
    <name evidence="2" type="ORF">MTER_09640</name>
</gene>
<name>A0AAD1MFL3_9MYCO</name>
<sequence length="200" mass="21485">MQGGKAMDALSFLRADHESVLGMLEVLDGPPQGDGAHQSGLATMVTNLVIAESQHEAIEEQLFWPAVRTALDDGDDLADHAIAQEEAGKALLQQLEDSRPGEPEYHRALAEFSTAAREHIDYEENVVWPRFTTAISAQDLEKLGDKLRTAKKIAPTRPHPNAPSGGLAQNTMGVAVAAVDHLRDRLSGRAANNPPDAPTS</sequence>
<dbReference type="Pfam" id="PF01814">
    <property type="entry name" value="Hemerythrin"/>
    <property type="match status" value="1"/>
</dbReference>
<accession>A0AAD1MFL3</accession>
<proteinExistence type="predicted"/>
<dbReference type="Gene3D" id="1.20.120.520">
    <property type="entry name" value="nmb1532 protein domain like"/>
    <property type="match status" value="1"/>
</dbReference>
<organism evidence="2 3">
    <name type="scientific">Mycolicibacter terrae</name>
    <dbReference type="NCBI Taxonomy" id="1788"/>
    <lineage>
        <taxon>Bacteria</taxon>
        <taxon>Bacillati</taxon>
        <taxon>Actinomycetota</taxon>
        <taxon>Actinomycetes</taxon>
        <taxon>Mycobacteriales</taxon>
        <taxon>Mycobacteriaceae</taxon>
        <taxon>Mycolicibacter</taxon>
    </lineage>
</organism>
<evidence type="ECO:0000313" key="2">
    <source>
        <dbReference type="EMBL" id="BBX21553.1"/>
    </source>
</evidence>
<dbReference type="Proteomes" id="UP000467636">
    <property type="component" value="Chromosome"/>
</dbReference>
<dbReference type="EMBL" id="AP022564">
    <property type="protein sequence ID" value="BBX21553.1"/>
    <property type="molecule type" value="Genomic_DNA"/>
</dbReference>
<reference evidence="2 3" key="1">
    <citation type="journal article" date="2019" name="Emerg. Microbes Infect.">
        <title>Comprehensive subspecies identification of 175 nontuberculous mycobacteria species based on 7547 genomic profiles.</title>
        <authorList>
            <person name="Matsumoto Y."/>
            <person name="Kinjo T."/>
            <person name="Motooka D."/>
            <person name="Nabeya D."/>
            <person name="Jung N."/>
            <person name="Uechi K."/>
            <person name="Horii T."/>
            <person name="Iida T."/>
            <person name="Fujita J."/>
            <person name="Nakamura S."/>
        </authorList>
    </citation>
    <scope>NUCLEOTIDE SEQUENCE [LARGE SCALE GENOMIC DNA]</scope>
    <source>
        <strain evidence="2 3">JCM 12143</strain>
    </source>
</reference>
<evidence type="ECO:0000313" key="3">
    <source>
        <dbReference type="Proteomes" id="UP000467636"/>
    </source>
</evidence>